<gene>
    <name evidence="2" type="ORF">G3T16_07970</name>
</gene>
<feature type="chain" id="PRO_5025579444" description="Lysozyme inhibitor" evidence="1">
    <location>
        <begin position="28"/>
        <end position="129"/>
    </location>
</feature>
<protein>
    <recommendedName>
        <fullName evidence="4">Lysozyme inhibitor</fullName>
    </recommendedName>
</protein>
<dbReference type="AlphaFoldDB" id="A0A6C0U4L9"/>
<sequence>MVNRNFRLKAGFAAGLCILLLSSFANAETTVGRWCDRTVSSMPQFNRVMTIVLTQDAHVELSSEFNDGSSSVLELQELPGNMYALANSQSGERYRIISADGSLQLLDADGLVRTATRLENSPQTGECGS</sequence>
<dbReference type="EMBL" id="CP048711">
    <property type="protein sequence ID" value="QIB65345.1"/>
    <property type="molecule type" value="Genomic_DNA"/>
</dbReference>
<reference evidence="2 3" key="1">
    <citation type="submission" date="2020-02" db="EMBL/GenBank/DDBJ databases">
        <title>Genome sequencing for Kineobactrum sp. M2.</title>
        <authorList>
            <person name="Park S.-J."/>
        </authorList>
    </citation>
    <scope>NUCLEOTIDE SEQUENCE [LARGE SCALE GENOMIC DNA]</scope>
    <source>
        <strain evidence="2 3">M2</strain>
    </source>
</reference>
<feature type="signal peptide" evidence="1">
    <location>
        <begin position="1"/>
        <end position="27"/>
    </location>
</feature>
<evidence type="ECO:0000313" key="2">
    <source>
        <dbReference type="EMBL" id="QIB65345.1"/>
    </source>
</evidence>
<keyword evidence="1" id="KW-0732">Signal</keyword>
<dbReference type="RefSeq" id="WP_163494584.1">
    <property type="nucleotide sequence ID" value="NZ_CP048711.1"/>
</dbReference>
<dbReference type="Proteomes" id="UP000477680">
    <property type="component" value="Chromosome"/>
</dbReference>
<evidence type="ECO:0000313" key="3">
    <source>
        <dbReference type="Proteomes" id="UP000477680"/>
    </source>
</evidence>
<organism evidence="2 3">
    <name type="scientific">Kineobactrum salinum</name>
    <dbReference type="NCBI Taxonomy" id="2708301"/>
    <lineage>
        <taxon>Bacteria</taxon>
        <taxon>Pseudomonadati</taxon>
        <taxon>Pseudomonadota</taxon>
        <taxon>Gammaproteobacteria</taxon>
        <taxon>Cellvibrionales</taxon>
        <taxon>Halieaceae</taxon>
        <taxon>Kineobactrum</taxon>
    </lineage>
</organism>
<proteinExistence type="predicted"/>
<name>A0A6C0U4L9_9GAMM</name>
<evidence type="ECO:0008006" key="4">
    <source>
        <dbReference type="Google" id="ProtNLM"/>
    </source>
</evidence>
<evidence type="ECO:0000256" key="1">
    <source>
        <dbReference type="SAM" id="SignalP"/>
    </source>
</evidence>
<dbReference type="KEGG" id="kim:G3T16_07970"/>
<accession>A0A6C0U4L9</accession>
<keyword evidence="3" id="KW-1185">Reference proteome</keyword>